<dbReference type="EC" id="3.1.1.-" evidence="3"/>
<sequence length="526" mass="54680">MLIRRWTAALALVTLLVGCSDGGADGPASTLDSGVVATAAGSVRGLVAPDHVLFQGIPYAAAAVGDLRFAPPAPPPRWEGMRDATKVGPRCIQDAARDPDWGRGMSEDCLSLNVWSPTDAEDLPVMVWIHGGAFVNGSADLYNAQWLATRGDIVVVTVNYRLGALGFLAHPALGPEAEVGNYGLADQQAALRWVRDNIAAFGGDPAKVTVAGESAGAMSVCDHLVSPGSAELFRAAILMSGPCGAQIDVAAARQPSLDYAAGVGCPESAAAPACLRALPADALTEPVPFGLLGDEALSGPVTGTTILPVDPVEAMEQGEVGQLPVLVGTTSDEFTLFMALEFLRSGREPGPADYPGLLERTFGADAVAVERQYPLAAHADNTSLAYAAAVTDGQFACVNASMADGMAAAGAPVYSYEFTDASAPAPEPLRQVPFPVGASHSLELRYLFDIGGAPALNTAQQRLSDQMIGYFTAFVRDGVPAAPDAPEWPRLDGAGGPRMSFDTGGSEVRSGFEQEHQCDFWAGLRR</sequence>
<organism evidence="5 6">
    <name type="scientific">Mycolicibacterium tokaiense</name>
    <dbReference type="NCBI Taxonomy" id="39695"/>
    <lineage>
        <taxon>Bacteria</taxon>
        <taxon>Bacillati</taxon>
        <taxon>Actinomycetota</taxon>
        <taxon>Actinomycetes</taxon>
        <taxon>Mycobacteriales</taxon>
        <taxon>Mycobacteriaceae</taxon>
        <taxon>Mycolicibacterium</taxon>
    </lineage>
</organism>
<evidence type="ECO:0000256" key="2">
    <source>
        <dbReference type="ARBA" id="ARBA00022801"/>
    </source>
</evidence>
<keyword evidence="2 3" id="KW-0378">Hydrolase</keyword>
<dbReference type="EMBL" id="UGQT01000001">
    <property type="protein sequence ID" value="STZ58063.1"/>
    <property type="molecule type" value="Genomic_DNA"/>
</dbReference>
<dbReference type="InterPro" id="IPR029058">
    <property type="entry name" value="AB_hydrolase_fold"/>
</dbReference>
<dbReference type="InterPro" id="IPR002018">
    <property type="entry name" value="CarbesteraseB"/>
</dbReference>
<feature type="domain" description="Carboxylesterase type B" evidence="4">
    <location>
        <begin position="33"/>
        <end position="521"/>
    </location>
</feature>
<accession>A0A378TDY4</accession>
<gene>
    <name evidence="5" type="primary">pnbA_2</name>
    <name evidence="5" type="ORF">NCTC10821_01569</name>
</gene>
<feature type="chain" id="PRO_5016482466" description="Carboxylic ester hydrolase" evidence="3">
    <location>
        <begin position="25"/>
        <end position="526"/>
    </location>
</feature>
<evidence type="ECO:0000313" key="5">
    <source>
        <dbReference type="EMBL" id="STZ58063.1"/>
    </source>
</evidence>
<dbReference type="PANTHER" id="PTHR11559">
    <property type="entry name" value="CARBOXYLESTERASE"/>
    <property type="match status" value="1"/>
</dbReference>
<reference evidence="5 6" key="1">
    <citation type="submission" date="2018-06" db="EMBL/GenBank/DDBJ databases">
        <authorList>
            <consortium name="Pathogen Informatics"/>
            <person name="Doyle S."/>
        </authorList>
    </citation>
    <scope>NUCLEOTIDE SEQUENCE [LARGE SCALE GENOMIC DNA]</scope>
    <source>
        <strain evidence="5 6">NCTC10821</strain>
    </source>
</reference>
<dbReference type="SUPFAM" id="SSF53474">
    <property type="entry name" value="alpha/beta-Hydrolases"/>
    <property type="match status" value="1"/>
</dbReference>
<dbReference type="Pfam" id="PF00135">
    <property type="entry name" value="COesterase"/>
    <property type="match status" value="1"/>
</dbReference>
<dbReference type="Proteomes" id="UP000254978">
    <property type="component" value="Unassembled WGS sequence"/>
</dbReference>
<dbReference type="InterPro" id="IPR019826">
    <property type="entry name" value="Carboxylesterase_B_AS"/>
</dbReference>
<evidence type="ECO:0000256" key="3">
    <source>
        <dbReference type="RuleBase" id="RU361235"/>
    </source>
</evidence>
<comment type="similarity">
    <text evidence="1 3">Belongs to the type-B carboxylesterase/lipase family.</text>
</comment>
<keyword evidence="3" id="KW-0732">Signal</keyword>
<dbReference type="AlphaFoldDB" id="A0A378TDY4"/>
<feature type="signal peptide" evidence="3">
    <location>
        <begin position="1"/>
        <end position="24"/>
    </location>
</feature>
<dbReference type="InterPro" id="IPR050309">
    <property type="entry name" value="Type-B_Carboxylest/Lipase"/>
</dbReference>
<dbReference type="PROSITE" id="PS51257">
    <property type="entry name" value="PROKAR_LIPOPROTEIN"/>
    <property type="match status" value="1"/>
</dbReference>
<protein>
    <recommendedName>
        <fullName evidence="3">Carboxylic ester hydrolase</fullName>
        <ecNumber evidence="3">3.1.1.-</ecNumber>
    </recommendedName>
</protein>
<name>A0A378TDY4_9MYCO</name>
<dbReference type="PROSITE" id="PS00122">
    <property type="entry name" value="CARBOXYLESTERASE_B_1"/>
    <property type="match status" value="1"/>
</dbReference>
<dbReference type="RefSeq" id="WP_232067882.1">
    <property type="nucleotide sequence ID" value="NZ_AP022600.1"/>
</dbReference>
<dbReference type="GO" id="GO:0016787">
    <property type="term" value="F:hydrolase activity"/>
    <property type="evidence" value="ECO:0007669"/>
    <property type="project" value="UniProtKB-KW"/>
</dbReference>
<dbReference type="Gene3D" id="3.40.50.1820">
    <property type="entry name" value="alpha/beta hydrolase"/>
    <property type="match status" value="1"/>
</dbReference>
<evidence type="ECO:0000313" key="6">
    <source>
        <dbReference type="Proteomes" id="UP000254978"/>
    </source>
</evidence>
<evidence type="ECO:0000259" key="4">
    <source>
        <dbReference type="Pfam" id="PF00135"/>
    </source>
</evidence>
<proteinExistence type="inferred from homology"/>
<keyword evidence="6" id="KW-1185">Reference proteome</keyword>
<evidence type="ECO:0000256" key="1">
    <source>
        <dbReference type="ARBA" id="ARBA00005964"/>
    </source>
</evidence>